<dbReference type="Proteomes" id="UP000238296">
    <property type="component" value="Unassembled WGS sequence"/>
</dbReference>
<feature type="compositionally biased region" description="Basic and acidic residues" evidence="1">
    <location>
        <begin position="164"/>
        <end position="176"/>
    </location>
</feature>
<feature type="region of interest" description="Disordered" evidence="1">
    <location>
        <begin position="214"/>
        <end position="250"/>
    </location>
</feature>
<dbReference type="EMBL" id="PPEA01000757">
    <property type="protein sequence ID" value="PQM44595.1"/>
    <property type="molecule type" value="Genomic_DNA"/>
</dbReference>
<accession>A0A2S8BD82</accession>
<name>A0A2S8BD82_9MYCO</name>
<dbReference type="AlphaFoldDB" id="A0A2S8BD82"/>
<gene>
    <name evidence="2" type="ORF">C1Y40_05246</name>
</gene>
<proteinExistence type="predicted"/>
<organism evidence="2 3">
    <name type="scientific">Mycobacterium talmoniae</name>
    <dbReference type="NCBI Taxonomy" id="1858794"/>
    <lineage>
        <taxon>Bacteria</taxon>
        <taxon>Bacillati</taxon>
        <taxon>Actinomycetota</taxon>
        <taxon>Actinomycetes</taxon>
        <taxon>Mycobacteriales</taxon>
        <taxon>Mycobacteriaceae</taxon>
        <taxon>Mycobacterium</taxon>
    </lineage>
</organism>
<evidence type="ECO:0000313" key="3">
    <source>
        <dbReference type="Proteomes" id="UP000238296"/>
    </source>
</evidence>
<evidence type="ECO:0000313" key="2">
    <source>
        <dbReference type="EMBL" id="PQM44595.1"/>
    </source>
</evidence>
<reference evidence="2 3" key="1">
    <citation type="journal article" date="2017" name="Int. J. Syst. Evol. Microbiol.">
        <title>Mycobacterium talmoniae sp. nov., a slowly growing mycobacterium isolated from human respiratory samples.</title>
        <authorList>
            <person name="Davidson R.M."/>
            <person name="DeGroote M.A."/>
            <person name="Marola J.L."/>
            <person name="Buss S."/>
            <person name="Jones V."/>
            <person name="McNeil M.R."/>
            <person name="Freifeld A.G."/>
            <person name="Elaine Epperson L."/>
            <person name="Hasan N.A."/>
            <person name="Jackson M."/>
            <person name="Iwen P.C."/>
            <person name="Salfinger M."/>
            <person name="Strong M."/>
        </authorList>
    </citation>
    <scope>NUCLEOTIDE SEQUENCE [LARGE SCALE GENOMIC DNA]</scope>
    <source>
        <strain evidence="2 3">ATCC BAA-2683</strain>
    </source>
</reference>
<feature type="compositionally biased region" description="Low complexity" evidence="1">
    <location>
        <begin position="214"/>
        <end position="225"/>
    </location>
</feature>
<feature type="compositionally biased region" description="Basic residues" evidence="1">
    <location>
        <begin position="229"/>
        <end position="250"/>
    </location>
</feature>
<feature type="compositionally biased region" description="Gly residues" evidence="1">
    <location>
        <begin position="183"/>
        <end position="196"/>
    </location>
</feature>
<evidence type="ECO:0000256" key="1">
    <source>
        <dbReference type="SAM" id="MobiDB-lite"/>
    </source>
</evidence>
<comment type="caution">
    <text evidence="2">The sequence shown here is derived from an EMBL/GenBank/DDBJ whole genome shotgun (WGS) entry which is preliminary data.</text>
</comment>
<feature type="region of interest" description="Disordered" evidence="1">
    <location>
        <begin position="164"/>
        <end position="201"/>
    </location>
</feature>
<protein>
    <submittedName>
        <fullName evidence="2">Uncharacterized protein</fullName>
    </submittedName>
</protein>
<sequence>MGAGVIRPGVGRIFFEPHFDDVAAALPIETRTGVADLVTADDRRAQQVGHLAVLRAGHQRQLGVVAAGEHILFLFAALGGHDAQRQRLDELVVALPQLLRHGNSRGEVSVGTRRRRRPLVGITLRRNRIDHRADVELPGLGQGAHPAGVAAGDGDHQVVTVDGDSRAGRPRAEHLLRPRQGLPGRGRSIGGPGRQGDSGTTRQVDAQLGYGAAAGHQHGQVAADQQNREHRHTHQGAHQRGLPARRRGHRAGIDRHRVQRRAGGVREFGCGVVALGRVLGPTPGDDGAQPRRDVRCQAGVLTGQACVQHAGQRRDIGARVGNGAEIAEVDEVVGVDQHGGRPEVAGRKPGVVGRVEGGRELFDDRHGAGGVQPALLGEDGGQVAALDEPHVEVEAAVDVAVVVDRHDVRVVEVRGATGVVAEALRKLRIRGELRGQHLDGDDAVGAGVVGAIHLAGVAAAHHVQQLVAPE</sequence>